<reference evidence="10 11" key="1">
    <citation type="submission" date="2019-09" db="EMBL/GenBank/DDBJ databases">
        <title>Parvibaculum sedimenti sp. nov., isolated from sediment.</title>
        <authorList>
            <person name="Wang Y."/>
        </authorList>
    </citation>
    <scope>NUCLEOTIDE SEQUENCE [LARGE SCALE GENOMIC DNA]</scope>
    <source>
        <strain evidence="10 11">HXT-9</strain>
    </source>
</reference>
<dbReference type="InterPro" id="IPR014721">
    <property type="entry name" value="Ribsml_uS5_D2-typ_fold_subgr"/>
</dbReference>
<evidence type="ECO:0000256" key="6">
    <source>
        <dbReference type="ARBA" id="ARBA00022884"/>
    </source>
</evidence>
<evidence type="ECO:0000313" key="10">
    <source>
        <dbReference type="EMBL" id="KAB7742892.1"/>
    </source>
</evidence>
<dbReference type="RefSeq" id="WP_152214443.1">
    <property type="nucleotide sequence ID" value="NZ_WESC01000001.1"/>
</dbReference>
<dbReference type="InterPro" id="IPR020568">
    <property type="entry name" value="Ribosomal_Su5_D2-typ_SF"/>
</dbReference>
<dbReference type="GO" id="GO:0004526">
    <property type="term" value="F:ribonuclease P activity"/>
    <property type="evidence" value="ECO:0007669"/>
    <property type="project" value="UniProtKB-UniRule"/>
</dbReference>
<dbReference type="EC" id="3.1.26.5" evidence="7 8"/>
<feature type="compositionally biased region" description="Polar residues" evidence="9">
    <location>
        <begin position="129"/>
        <end position="138"/>
    </location>
</feature>
<comment type="subunit">
    <text evidence="7">Consists of a catalytic RNA component (M1 or rnpB) and a protein subunit.</text>
</comment>
<proteinExistence type="inferred from homology"/>
<comment type="similarity">
    <text evidence="7">Belongs to the RnpA family.</text>
</comment>
<accession>A0A6N6VNU4</accession>
<comment type="caution">
    <text evidence="10">The sequence shown here is derived from an EMBL/GenBank/DDBJ whole genome shotgun (WGS) entry which is preliminary data.</text>
</comment>
<dbReference type="EMBL" id="WESC01000001">
    <property type="protein sequence ID" value="KAB7742892.1"/>
    <property type="molecule type" value="Genomic_DNA"/>
</dbReference>
<keyword evidence="5 7" id="KW-0378">Hydrolase</keyword>
<evidence type="ECO:0000256" key="5">
    <source>
        <dbReference type="ARBA" id="ARBA00022801"/>
    </source>
</evidence>
<evidence type="ECO:0000256" key="9">
    <source>
        <dbReference type="SAM" id="MobiDB-lite"/>
    </source>
</evidence>
<dbReference type="PANTHER" id="PTHR33992:SF1">
    <property type="entry name" value="RIBONUCLEASE P PROTEIN COMPONENT"/>
    <property type="match status" value="1"/>
</dbReference>
<evidence type="ECO:0000256" key="7">
    <source>
        <dbReference type="HAMAP-Rule" id="MF_00227"/>
    </source>
</evidence>
<organism evidence="10 11">
    <name type="scientific">Parvibaculum sedimenti</name>
    <dbReference type="NCBI Taxonomy" id="2608632"/>
    <lineage>
        <taxon>Bacteria</taxon>
        <taxon>Pseudomonadati</taxon>
        <taxon>Pseudomonadota</taxon>
        <taxon>Alphaproteobacteria</taxon>
        <taxon>Hyphomicrobiales</taxon>
        <taxon>Parvibaculaceae</taxon>
        <taxon>Parvibaculum</taxon>
    </lineage>
</organism>
<dbReference type="GO" id="GO:0042781">
    <property type="term" value="F:3'-tRNA processing endoribonuclease activity"/>
    <property type="evidence" value="ECO:0007669"/>
    <property type="project" value="TreeGrafter"/>
</dbReference>
<comment type="function">
    <text evidence="1 7">RNaseP catalyzes the removal of the 5'-leader sequence from pre-tRNA to produce the mature 5'-terminus. It can also cleave other RNA substrates such as 4.5S RNA. The protein component plays an auxiliary but essential role in vivo by binding to the 5'-leader sequence and broadening the substrate specificity of the ribozyme.</text>
</comment>
<keyword evidence="4 7" id="KW-0255">Endonuclease</keyword>
<gene>
    <name evidence="7 10" type="primary">rnpA</name>
    <name evidence="10" type="ORF">F2P47_01845</name>
</gene>
<dbReference type="PANTHER" id="PTHR33992">
    <property type="entry name" value="RIBONUCLEASE P PROTEIN COMPONENT"/>
    <property type="match status" value="1"/>
</dbReference>
<name>A0A6N6VNU4_9HYPH</name>
<dbReference type="PROSITE" id="PS00648">
    <property type="entry name" value="RIBONUCLEASE_P"/>
    <property type="match status" value="1"/>
</dbReference>
<keyword evidence="2 7" id="KW-0819">tRNA processing</keyword>
<dbReference type="Proteomes" id="UP000468901">
    <property type="component" value="Unassembled WGS sequence"/>
</dbReference>
<evidence type="ECO:0000256" key="8">
    <source>
        <dbReference type="NCBIfam" id="TIGR00188"/>
    </source>
</evidence>
<protein>
    <recommendedName>
        <fullName evidence="7 8">Ribonuclease P protein component</fullName>
        <shortName evidence="7">RNase P protein</shortName>
        <shortName evidence="7">RNaseP protein</shortName>
        <ecNumber evidence="7 8">3.1.26.5</ecNumber>
    </recommendedName>
    <alternativeName>
        <fullName evidence="7">Protein C5</fullName>
    </alternativeName>
</protein>
<dbReference type="HAMAP" id="MF_00227">
    <property type="entry name" value="RNase_P"/>
    <property type="match status" value="1"/>
</dbReference>
<dbReference type="Gene3D" id="3.30.230.10">
    <property type="match status" value="1"/>
</dbReference>
<sequence>MTRRTDIARLRKRRDFLAAAGGRKWAAMSLVLQARERADEDEPRVGFTVTKKVGGAVVRNRARRRLKAAASEILPLAAKQGYDYVLVGRASTLTRAWPDLLDDLRAAMTKVHGAKPHGSQRPARGRPSQRITEGQPSSGGKEDTSHG</sequence>
<dbReference type="InterPro" id="IPR020539">
    <property type="entry name" value="RNase_P_CS"/>
</dbReference>
<feature type="region of interest" description="Disordered" evidence="9">
    <location>
        <begin position="108"/>
        <end position="147"/>
    </location>
</feature>
<evidence type="ECO:0000256" key="4">
    <source>
        <dbReference type="ARBA" id="ARBA00022759"/>
    </source>
</evidence>
<keyword evidence="6 7" id="KW-0694">RNA-binding</keyword>
<dbReference type="AlphaFoldDB" id="A0A6N6VNU4"/>
<dbReference type="GO" id="GO:0030677">
    <property type="term" value="C:ribonuclease P complex"/>
    <property type="evidence" value="ECO:0007669"/>
    <property type="project" value="TreeGrafter"/>
</dbReference>
<dbReference type="NCBIfam" id="TIGR00188">
    <property type="entry name" value="rnpA"/>
    <property type="match status" value="1"/>
</dbReference>
<dbReference type="GO" id="GO:0001682">
    <property type="term" value="P:tRNA 5'-leader removal"/>
    <property type="evidence" value="ECO:0007669"/>
    <property type="project" value="UniProtKB-UniRule"/>
</dbReference>
<evidence type="ECO:0000256" key="2">
    <source>
        <dbReference type="ARBA" id="ARBA00022694"/>
    </source>
</evidence>
<dbReference type="GO" id="GO:0000049">
    <property type="term" value="F:tRNA binding"/>
    <property type="evidence" value="ECO:0007669"/>
    <property type="project" value="UniProtKB-UniRule"/>
</dbReference>
<keyword evidence="3 7" id="KW-0540">Nuclease</keyword>
<evidence type="ECO:0000313" key="11">
    <source>
        <dbReference type="Proteomes" id="UP000468901"/>
    </source>
</evidence>
<comment type="catalytic activity">
    <reaction evidence="7">
        <text>Endonucleolytic cleavage of RNA, removing 5'-extranucleotides from tRNA precursor.</text>
        <dbReference type="EC" id="3.1.26.5"/>
    </reaction>
</comment>
<evidence type="ECO:0000256" key="1">
    <source>
        <dbReference type="ARBA" id="ARBA00002663"/>
    </source>
</evidence>
<keyword evidence="11" id="KW-1185">Reference proteome</keyword>
<dbReference type="Pfam" id="PF00825">
    <property type="entry name" value="Ribonuclease_P"/>
    <property type="match status" value="1"/>
</dbReference>
<dbReference type="InterPro" id="IPR000100">
    <property type="entry name" value="RNase_P"/>
</dbReference>
<evidence type="ECO:0000256" key="3">
    <source>
        <dbReference type="ARBA" id="ARBA00022722"/>
    </source>
</evidence>
<dbReference type="SUPFAM" id="SSF54211">
    <property type="entry name" value="Ribosomal protein S5 domain 2-like"/>
    <property type="match status" value="1"/>
</dbReference>